<dbReference type="Pfam" id="PF03720">
    <property type="entry name" value="UDPG_MGDP_dh_C"/>
    <property type="match status" value="1"/>
</dbReference>
<dbReference type="EMBL" id="FMIK01000063">
    <property type="protein sequence ID" value="SCM06260.1"/>
    <property type="molecule type" value="Genomic_DNA"/>
</dbReference>
<evidence type="ECO:0000313" key="4">
    <source>
        <dbReference type="Proteomes" id="UP000242164"/>
    </source>
</evidence>
<dbReference type="GO" id="GO:0051287">
    <property type="term" value="F:NAD binding"/>
    <property type="evidence" value="ECO:0007669"/>
    <property type="project" value="InterPro"/>
</dbReference>
<evidence type="ECO:0000313" key="3">
    <source>
        <dbReference type="EMBL" id="SCM06260.1"/>
    </source>
</evidence>
<evidence type="ECO:0000259" key="1">
    <source>
        <dbReference type="Pfam" id="PF00984"/>
    </source>
</evidence>
<feature type="domain" description="UDP-glucose/GDP-mannose dehydrogenase dimerisation" evidence="1">
    <location>
        <begin position="1"/>
        <end position="85"/>
    </location>
</feature>
<dbReference type="InterPro" id="IPR036220">
    <property type="entry name" value="UDP-Glc/GDP-Man_DH_C_sf"/>
</dbReference>
<dbReference type="GO" id="GO:0016616">
    <property type="term" value="F:oxidoreductase activity, acting on the CH-OH group of donors, NAD or NADP as acceptor"/>
    <property type="evidence" value="ECO:0007669"/>
    <property type="project" value="InterPro"/>
</dbReference>
<evidence type="ECO:0000259" key="2">
    <source>
        <dbReference type="Pfam" id="PF03720"/>
    </source>
</evidence>
<dbReference type="Gene3D" id="3.40.50.720">
    <property type="entry name" value="NAD(P)-binding Rossmann-like Domain"/>
    <property type="match status" value="1"/>
</dbReference>
<dbReference type="Gene3D" id="1.20.5.100">
    <property type="entry name" value="Cytochrome c1, transmembrane anchor, C-terminal"/>
    <property type="match status" value="1"/>
</dbReference>
<comment type="caution">
    <text evidence="3">The sequence shown here is derived from an EMBL/GenBank/DDBJ whole genome shotgun (WGS) entry which is preliminary data.</text>
</comment>
<evidence type="ECO:0008006" key="5">
    <source>
        <dbReference type="Google" id="ProtNLM"/>
    </source>
</evidence>
<protein>
    <recommendedName>
        <fullName evidence="5">UDP-glucose 6-dehydrogenase</fullName>
    </recommendedName>
</protein>
<dbReference type="GO" id="GO:0016628">
    <property type="term" value="F:oxidoreductase activity, acting on the CH-CH group of donors, NAD or NADP as acceptor"/>
    <property type="evidence" value="ECO:0007669"/>
    <property type="project" value="InterPro"/>
</dbReference>
<accession>A0AAX2CMT0</accession>
<dbReference type="InterPro" id="IPR028359">
    <property type="entry name" value="UDP_ManNAc/GlcNAc_DH"/>
</dbReference>
<feature type="domain" description="UDP-glucose/GDP-mannose dehydrogenase C-terminal" evidence="2">
    <location>
        <begin position="108"/>
        <end position="147"/>
    </location>
</feature>
<dbReference type="InterPro" id="IPR017476">
    <property type="entry name" value="UDP-Glc/GDP-Man"/>
</dbReference>
<dbReference type="GO" id="GO:0000271">
    <property type="term" value="P:polysaccharide biosynthetic process"/>
    <property type="evidence" value="ECO:0007669"/>
    <property type="project" value="InterPro"/>
</dbReference>
<sequence>MINYASNALLATKVSFINEISNICEKTGANIIEVAMDKRIGSSFLQAGIGYGGSCFPKDTRALVQIAGNVAHDFKLLKAVIEVNHNQQRLLIEKAKQGIDMEGKRIVVLGASFKPNTDDIREGPSLVIIQELIKIGENVVVYDPQALSHLK</sequence>
<gene>
    <name evidence="3" type="ORF">BCB44BAC_04205</name>
</gene>
<reference evidence="3 4" key="1">
    <citation type="submission" date="2016-08" db="EMBL/GenBank/DDBJ databases">
        <authorList>
            <person name="Loux V."/>
            <person name="Rue O."/>
        </authorList>
    </citation>
    <scope>NUCLEOTIDE SEQUENCE [LARGE SCALE GENOMIC DNA]</scope>
    <source>
        <strain evidence="3 4">AFSSA_08CEB44bac</strain>
    </source>
</reference>
<name>A0AAX2CMT0_9BACI</name>
<dbReference type="SUPFAM" id="SSF48179">
    <property type="entry name" value="6-phosphogluconate dehydrogenase C-terminal domain-like"/>
    <property type="match status" value="1"/>
</dbReference>
<dbReference type="InterPro" id="IPR014026">
    <property type="entry name" value="UDP-Glc/GDP-Man_DH_dimer"/>
</dbReference>
<dbReference type="Proteomes" id="UP000242164">
    <property type="component" value="Unassembled WGS sequence"/>
</dbReference>
<dbReference type="SUPFAM" id="SSF52413">
    <property type="entry name" value="UDP-glucose/GDP-mannose dehydrogenase C-terminal domain"/>
    <property type="match status" value="1"/>
</dbReference>
<proteinExistence type="predicted"/>
<dbReference type="InterPro" id="IPR014027">
    <property type="entry name" value="UDP-Glc/GDP-Man_DH_C"/>
</dbReference>
<dbReference type="PIRSF" id="PIRSF000124">
    <property type="entry name" value="UDPglc_GDPman_dh"/>
    <property type="match status" value="1"/>
</dbReference>
<dbReference type="Pfam" id="PF00984">
    <property type="entry name" value="UDPG_MGDP_dh"/>
    <property type="match status" value="1"/>
</dbReference>
<dbReference type="PANTHER" id="PTHR43750">
    <property type="entry name" value="UDP-GLUCOSE 6-DEHYDROGENASE TUAD"/>
    <property type="match status" value="1"/>
</dbReference>
<dbReference type="PANTHER" id="PTHR43750:SF4">
    <property type="entry name" value="UDP-GLUCOSE 6-DEHYDROGENASE YWQF"/>
    <property type="match status" value="1"/>
</dbReference>
<dbReference type="PIRSF" id="PIRSF500136">
    <property type="entry name" value="UDP_ManNAc_DH"/>
    <property type="match status" value="1"/>
</dbReference>
<dbReference type="InterPro" id="IPR008927">
    <property type="entry name" value="6-PGluconate_DH-like_C_sf"/>
</dbReference>
<dbReference type="AlphaFoldDB" id="A0AAX2CMT0"/>
<organism evidence="3 4">
    <name type="scientific">Bacillus cytotoxicus</name>
    <dbReference type="NCBI Taxonomy" id="580165"/>
    <lineage>
        <taxon>Bacteria</taxon>
        <taxon>Bacillati</taxon>
        <taxon>Bacillota</taxon>
        <taxon>Bacilli</taxon>
        <taxon>Bacillales</taxon>
        <taxon>Bacillaceae</taxon>
        <taxon>Bacillus</taxon>
        <taxon>Bacillus cereus group</taxon>
    </lineage>
</organism>